<dbReference type="EMBL" id="GDHF01015115">
    <property type="protein sequence ID" value="JAI37199.1"/>
    <property type="molecule type" value="Transcribed_RNA"/>
</dbReference>
<sequence length="386" mass="44974">MRSEKRVVVPCPRLEPWKSRLGLDLPLGFTLAPLFDLDSRKTRLDKKISDASPRKPTDVKILPPLPATQESVPVDDVLYHIPDKVVSHTVSTTDGEFASGIRFAPNLISRSDNMFCPTHSDRTFKIPYFFENKNKDNNNNIETFNKEYLPKVDQNVLMTLKYMKKRRDQEEVDIPQQMKQVDNMLFGESYSDNDIAHLVLRAQGLMINNQSVRLSTEGIAINIPVETNTEENEHKCYACYDKAYRYQRRTNVDYTAKYHNITGTEIQKYCRMKMFNTVIYAPEYTGKTTLCTMLNYSGYKALECNNIFEWPNNTNKSLLLTSRPENLKMGMNKICIKPDCDTFYRRQQLRKNSIPHYKMRDYTVFNNLPDNTVVIKTNQMLVELFM</sequence>
<dbReference type="AlphaFoldDB" id="A0A0K8VE26"/>
<proteinExistence type="predicted"/>
<protein>
    <submittedName>
        <fullName evidence="1">Uncharacterized protein</fullName>
    </submittedName>
</protein>
<accession>A0A0K8VE26</accession>
<gene>
    <name evidence="1" type="ORF">c0_g1_i1</name>
</gene>
<organism evidence="1">
    <name type="scientific">Bactrocera latifrons</name>
    <name type="common">Malaysian fruit fly</name>
    <name type="synonym">Chaetodacus latifrons</name>
    <dbReference type="NCBI Taxonomy" id="174628"/>
    <lineage>
        <taxon>Eukaryota</taxon>
        <taxon>Metazoa</taxon>
        <taxon>Ecdysozoa</taxon>
        <taxon>Arthropoda</taxon>
        <taxon>Hexapoda</taxon>
        <taxon>Insecta</taxon>
        <taxon>Pterygota</taxon>
        <taxon>Neoptera</taxon>
        <taxon>Endopterygota</taxon>
        <taxon>Diptera</taxon>
        <taxon>Brachycera</taxon>
        <taxon>Muscomorpha</taxon>
        <taxon>Tephritoidea</taxon>
        <taxon>Tephritidae</taxon>
        <taxon>Bactrocera</taxon>
        <taxon>Bactrocera</taxon>
    </lineage>
</organism>
<reference evidence="1" key="1">
    <citation type="submission" date="2015-06" db="EMBL/GenBank/DDBJ databases">
        <authorList>
            <person name="Hoefler B.C."/>
            <person name="Straight P.D."/>
        </authorList>
    </citation>
    <scope>NUCLEOTIDE SEQUENCE</scope>
</reference>
<evidence type="ECO:0000313" key="1">
    <source>
        <dbReference type="EMBL" id="JAI37199.1"/>
    </source>
</evidence>
<name>A0A0K8VE26_BACLA</name>